<evidence type="ECO:0008006" key="4">
    <source>
        <dbReference type="Google" id="ProtNLM"/>
    </source>
</evidence>
<feature type="transmembrane region" description="Helical" evidence="1">
    <location>
        <begin position="381"/>
        <end position="399"/>
    </location>
</feature>
<proteinExistence type="predicted"/>
<feature type="transmembrane region" description="Helical" evidence="1">
    <location>
        <begin position="290"/>
        <end position="311"/>
    </location>
</feature>
<dbReference type="AlphaFoldDB" id="A0A1M6JRZ7"/>
<keyword evidence="3" id="KW-1185">Reference proteome</keyword>
<accession>A0A1M6JRZ7</accession>
<feature type="transmembrane region" description="Helical" evidence="1">
    <location>
        <begin position="260"/>
        <end position="283"/>
    </location>
</feature>
<feature type="transmembrane region" description="Helical" evidence="1">
    <location>
        <begin position="142"/>
        <end position="159"/>
    </location>
</feature>
<feature type="transmembrane region" description="Helical" evidence="1">
    <location>
        <begin position="89"/>
        <end position="111"/>
    </location>
</feature>
<reference evidence="2 3" key="1">
    <citation type="submission" date="2016-11" db="EMBL/GenBank/DDBJ databases">
        <authorList>
            <person name="Jaros S."/>
            <person name="Januszkiewicz K."/>
            <person name="Wedrychowicz H."/>
        </authorList>
    </citation>
    <scope>NUCLEOTIDE SEQUENCE [LARGE SCALE GENOMIC DNA]</scope>
    <source>
        <strain evidence="2 3">DSM 14809</strain>
    </source>
</reference>
<keyword evidence="1" id="KW-0812">Transmembrane</keyword>
<keyword evidence="1" id="KW-1133">Transmembrane helix</keyword>
<dbReference type="OrthoDB" id="2028969at2"/>
<evidence type="ECO:0000256" key="1">
    <source>
        <dbReference type="SAM" id="Phobius"/>
    </source>
</evidence>
<feature type="transmembrane region" description="Helical" evidence="1">
    <location>
        <begin position="117"/>
        <end position="135"/>
    </location>
</feature>
<dbReference type="RefSeq" id="WP_072918909.1">
    <property type="nucleotide sequence ID" value="NZ_FQYQ01000025.1"/>
</dbReference>
<feature type="transmembrane region" description="Helical" evidence="1">
    <location>
        <begin position="406"/>
        <end position="426"/>
    </location>
</feature>
<feature type="transmembrane region" description="Helical" evidence="1">
    <location>
        <begin position="209"/>
        <end position="229"/>
    </location>
</feature>
<keyword evidence="1" id="KW-0472">Membrane</keyword>
<feature type="transmembrane region" description="Helical" evidence="1">
    <location>
        <begin position="52"/>
        <end position="77"/>
    </location>
</feature>
<name>A0A1M6JRZ7_PSEXY</name>
<dbReference type="EMBL" id="FQYQ01000025">
    <property type="protein sequence ID" value="SHJ49535.1"/>
    <property type="molecule type" value="Genomic_DNA"/>
</dbReference>
<feature type="transmembrane region" description="Helical" evidence="1">
    <location>
        <begin position="317"/>
        <end position="334"/>
    </location>
</feature>
<evidence type="ECO:0000313" key="2">
    <source>
        <dbReference type="EMBL" id="SHJ49535.1"/>
    </source>
</evidence>
<feature type="transmembrane region" description="Helical" evidence="1">
    <location>
        <begin position="165"/>
        <end position="197"/>
    </location>
</feature>
<feature type="transmembrane region" description="Helical" evidence="1">
    <location>
        <begin position="357"/>
        <end position="375"/>
    </location>
</feature>
<sequence length="565" mass="65514">MTELVDGKRRLFRVILGLVVLIGSFVVIREGFYMDEAGLLSTYKPVFQGERLFIDIWGELQLGGLLTYPLFALYYYALEPLLTSMGIGFVLYTRICYQVVRLLISIYLYFTIRKTEYKDGAFIAALTYYAFFVSFKNFSYKSMCDFAVVLFFCWAFRYLQTKNVWFFVLMGLSTSVAILAYATMIIFPFFFVIFMIVMTQRGYELVKPIIIYSVTCFICGGLVLVYLQLTAGIQNIIPQLLYVEDQAYGEPAYIRMGKMLLSYLFFFGVAYAPIVVLQVLSIWRNIEYRTIQIVLSVYWILFMGAIIFARFNSVSNARLIYGCLVIFFWFPYFVNKKEKTQYTQVGSYKKLEYDDRASLNLIFVFSLVIQLIWAISTNQEISIPGHMCFYVVVALLMMIEKEFDGLRLLEMAVMACTLFFSLIWMAEGDGGYNDIFEPRTYVTYGAYSGIALSEYDYKNNEDCYNLVTNYITDEDRLFVLHGYSYSAYLNCNAHQGPGPYARAGAGQNRVLQYWEINPEDLPDYIMMNPQNKYYFEFVDGDTAKYISENYKTTVATEGDFILLAR</sequence>
<gene>
    <name evidence="2" type="ORF">SAMN02745725_02682</name>
</gene>
<evidence type="ECO:0000313" key="3">
    <source>
        <dbReference type="Proteomes" id="UP000184185"/>
    </source>
</evidence>
<protein>
    <recommendedName>
        <fullName evidence="4">Dolichyl-phosphate-mannose-protein mannosyltransferase</fullName>
    </recommendedName>
</protein>
<feature type="transmembrane region" description="Helical" evidence="1">
    <location>
        <begin position="12"/>
        <end position="32"/>
    </location>
</feature>
<dbReference type="Proteomes" id="UP000184185">
    <property type="component" value="Unassembled WGS sequence"/>
</dbReference>
<organism evidence="2 3">
    <name type="scientific">Pseudobutyrivibrio xylanivorans DSM 14809</name>
    <dbReference type="NCBI Taxonomy" id="1123012"/>
    <lineage>
        <taxon>Bacteria</taxon>
        <taxon>Bacillati</taxon>
        <taxon>Bacillota</taxon>
        <taxon>Clostridia</taxon>
        <taxon>Lachnospirales</taxon>
        <taxon>Lachnospiraceae</taxon>
        <taxon>Pseudobutyrivibrio</taxon>
    </lineage>
</organism>